<reference evidence="2 3" key="1">
    <citation type="journal article" date="2019" name="Int. J. Syst. Evol. Microbiol.">
        <title>The Global Catalogue of Microorganisms (GCM) 10K type strain sequencing project: providing services to taxonomists for standard genome sequencing and annotation.</title>
        <authorList>
            <consortium name="The Broad Institute Genomics Platform"/>
            <consortium name="The Broad Institute Genome Sequencing Center for Infectious Disease"/>
            <person name="Wu L."/>
            <person name="Ma J."/>
        </authorList>
    </citation>
    <scope>NUCLEOTIDE SEQUENCE [LARGE SCALE GENOMIC DNA]</scope>
    <source>
        <strain evidence="2 3">JCM 11756</strain>
    </source>
</reference>
<evidence type="ECO:0000256" key="1">
    <source>
        <dbReference type="SAM" id="Coils"/>
    </source>
</evidence>
<comment type="caution">
    <text evidence="2">The sequence shown here is derived from an EMBL/GenBank/DDBJ whole genome shotgun (WGS) entry which is preliminary data.</text>
</comment>
<feature type="coiled-coil region" evidence="1">
    <location>
        <begin position="123"/>
        <end position="150"/>
    </location>
</feature>
<keyword evidence="1" id="KW-0175">Coiled coil</keyword>
<proteinExistence type="predicted"/>
<feature type="coiled-coil region" evidence="1">
    <location>
        <begin position="53"/>
        <end position="87"/>
    </location>
</feature>
<sequence>MNPMRVAAAADVIRAAMDEGRVTAAAFAIALDKAQLLQSPEMRAEIQILRGEREALGESLREATADLAEAQAQIAEMEERQARQHSELTALRTDALNIRGALAPADGRRRVPFELGEALLPAVEWLLARVAELEERLDTVRALRDAAEDVGIVSGGWFTVAAVRRAANGEELPSPASDDLGWVLLATPCATCGHTLNWHWDDVGCTVDGCTCGRFHEPITEAGDL</sequence>
<organism evidence="2 3">
    <name type="scientific">Streptomyces thermospinosisporus</name>
    <dbReference type="NCBI Taxonomy" id="161482"/>
    <lineage>
        <taxon>Bacteria</taxon>
        <taxon>Bacillati</taxon>
        <taxon>Actinomycetota</taxon>
        <taxon>Actinomycetes</taxon>
        <taxon>Kitasatosporales</taxon>
        <taxon>Streptomycetaceae</taxon>
        <taxon>Streptomyces</taxon>
    </lineage>
</organism>
<dbReference type="EMBL" id="BAAAIZ010000090">
    <property type="protein sequence ID" value="GAA1431661.1"/>
    <property type="molecule type" value="Genomic_DNA"/>
</dbReference>
<gene>
    <name evidence="2" type="ORF">GCM10009601_51100</name>
</gene>
<name>A0ABN1Z4P1_9ACTN</name>
<protein>
    <submittedName>
        <fullName evidence="2">Uncharacterized protein</fullName>
    </submittedName>
</protein>
<dbReference type="RefSeq" id="WP_344015489.1">
    <property type="nucleotide sequence ID" value="NZ_BAAAIZ010000090.1"/>
</dbReference>
<accession>A0ABN1Z4P1</accession>
<keyword evidence="3" id="KW-1185">Reference proteome</keyword>
<evidence type="ECO:0000313" key="3">
    <source>
        <dbReference type="Proteomes" id="UP001500973"/>
    </source>
</evidence>
<dbReference type="Proteomes" id="UP001500973">
    <property type="component" value="Unassembled WGS sequence"/>
</dbReference>
<evidence type="ECO:0000313" key="2">
    <source>
        <dbReference type="EMBL" id="GAA1431661.1"/>
    </source>
</evidence>